<reference evidence="1 2" key="1">
    <citation type="submission" date="2018-06" db="EMBL/GenBank/DDBJ databases">
        <title>Extensive metabolic versatility and redundancy in microbially diverse, dynamic hydrothermal sediments.</title>
        <authorList>
            <person name="Dombrowski N."/>
            <person name="Teske A."/>
            <person name="Baker B.J."/>
        </authorList>
    </citation>
    <scope>NUCLEOTIDE SEQUENCE [LARGE SCALE GENOMIC DNA]</scope>
    <source>
        <strain evidence="1">B7_G13</strain>
    </source>
</reference>
<name>A0A662D4C0_UNCAE</name>
<protein>
    <submittedName>
        <fullName evidence="1">DUF2442 domain-containing protein</fullName>
    </submittedName>
</protein>
<evidence type="ECO:0000313" key="1">
    <source>
        <dbReference type="EMBL" id="RLE07255.1"/>
    </source>
</evidence>
<sequence>MNTLPVKQFTPIATNVKVSSEMLQVYLSDGRIISVPIEWFPKLRDASEKQRNNWRLIGGGIGIHWEDIDEDLSVTGLLQS</sequence>
<dbReference type="Proteomes" id="UP000277457">
    <property type="component" value="Unassembled WGS sequence"/>
</dbReference>
<dbReference type="AlphaFoldDB" id="A0A662D4C0"/>
<proteinExistence type="predicted"/>
<dbReference type="Pfam" id="PF10387">
    <property type="entry name" value="DUF2442"/>
    <property type="match status" value="1"/>
</dbReference>
<organism evidence="1 2">
    <name type="scientific">Aerophobetes bacterium</name>
    <dbReference type="NCBI Taxonomy" id="2030807"/>
    <lineage>
        <taxon>Bacteria</taxon>
        <taxon>Candidatus Aerophobota</taxon>
    </lineage>
</organism>
<accession>A0A662D4C0</accession>
<dbReference type="EMBL" id="QMPY01000108">
    <property type="protein sequence ID" value="RLE07255.1"/>
    <property type="molecule type" value="Genomic_DNA"/>
</dbReference>
<comment type="caution">
    <text evidence="1">The sequence shown here is derived from an EMBL/GenBank/DDBJ whole genome shotgun (WGS) entry which is preliminary data.</text>
</comment>
<gene>
    <name evidence="1" type="ORF">DRZ78_03280</name>
</gene>
<evidence type="ECO:0000313" key="2">
    <source>
        <dbReference type="Proteomes" id="UP000277457"/>
    </source>
</evidence>
<dbReference type="InterPro" id="IPR018841">
    <property type="entry name" value="DUF2442"/>
</dbReference>
<dbReference type="Gene3D" id="3.30.2020.40">
    <property type="entry name" value="Uncharacterised protein PF10387, DUF2442"/>
    <property type="match status" value="1"/>
</dbReference>